<evidence type="ECO:0000313" key="2">
    <source>
        <dbReference type="Proteomes" id="UP001161017"/>
    </source>
</evidence>
<dbReference type="AlphaFoldDB" id="A0AA43QNF7"/>
<organism evidence="1 2">
    <name type="scientific">Ramalina farinacea</name>
    <dbReference type="NCBI Taxonomy" id="258253"/>
    <lineage>
        <taxon>Eukaryota</taxon>
        <taxon>Fungi</taxon>
        <taxon>Dikarya</taxon>
        <taxon>Ascomycota</taxon>
        <taxon>Pezizomycotina</taxon>
        <taxon>Lecanoromycetes</taxon>
        <taxon>OSLEUM clade</taxon>
        <taxon>Lecanoromycetidae</taxon>
        <taxon>Lecanorales</taxon>
        <taxon>Lecanorineae</taxon>
        <taxon>Ramalinaceae</taxon>
        <taxon>Ramalina</taxon>
    </lineage>
</organism>
<dbReference type="Proteomes" id="UP001161017">
    <property type="component" value="Unassembled WGS sequence"/>
</dbReference>
<reference evidence="1" key="1">
    <citation type="journal article" date="2023" name="Genome Biol. Evol.">
        <title>First Whole Genome Sequence and Flow Cytometry Genome Size Data for the Lichen-Forming Fungus Ramalina farinacea (Ascomycota).</title>
        <authorList>
            <person name="Llewellyn T."/>
            <person name="Mian S."/>
            <person name="Hill R."/>
            <person name="Leitch I.J."/>
            <person name="Gaya E."/>
        </authorList>
    </citation>
    <scope>NUCLEOTIDE SEQUENCE</scope>
    <source>
        <strain evidence="1">LIQ254RAFAR</strain>
    </source>
</reference>
<sequence>MTWVKKRPGRYERPLDSMETFHKAYGAIGHGFNREHFSCTAAVEFHTEMDSHTLIDILRLAWQKMRFTYPQLAAYTEKDTFIYEVPDGEALEVWLAATLRIESSTQTRNDLIASFKPQQLASLHYLPSNSEILFHTPHWRIDGVGTLQLLDSLFMAMSDPVSVTFGDEVRNLTVGLDEAAQVPKEKTQAMIEASAALLNQFLDNLPSIGLATPSDRLPAATRWVTTELMPQTTTAIAAACKANEFSVTAAIHAAVVCATQAMADPARQSDKYTTFTFFDLRKHLAPIYQGKSHAMSVCHIGLPATFRPTNFAHNARELKRIYARPLSAPGENNIFDILPSYVGMVTDMVSGPPPPGMLPATEGNFSSVGSVDAYLKPSYGTIEITDLWLGVEMLTQIPMVHAWTRQGRMKFNVSYNESFFSPEVAQLFLDAVVTTLSQGLGVADEGTTPRPRL</sequence>
<dbReference type="PANTHER" id="PTHR42034:SF1">
    <property type="entry name" value="CONDENSATION DOMAIN-CONTAINING PROTEIN"/>
    <property type="match status" value="1"/>
</dbReference>
<dbReference type="SUPFAM" id="SSF52777">
    <property type="entry name" value="CoA-dependent acyltransferases"/>
    <property type="match status" value="1"/>
</dbReference>
<dbReference type="InterPro" id="IPR023213">
    <property type="entry name" value="CAT-like_dom_sf"/>
</dbReference>
<dbReference type="PANTHER" id="PTHR42034">
    <property type="entry name" value="CHROMOSOME 7, WHOLE GENOME SHOTGUN SEQUENCE-RELATED"/>
    <property type="match status" value="1"/>
</dbReference>
<accession>A0AA43QNF7</accession>
<name>A0AA43QNF7_9LECA</name>
<evidence type="ECO:0000313" key="1">
    <source>
        <dbReference type="EMBL" id="MDI1489702.1"/>
    </source>
</evidence>
<dbReference type="EMBL" id="JAPUFD010000010">
    <property type="protein sequence ID" value="MDI1489702.1"/>
    <property type="molecule type" value="Genomic_DNA"/>
</dbReference>
<evidence type="ECO:0008006" key="3">
    <source>
        <dbReference type="Google" id="ProtNLM"/>
    </source>
</evidence>
<protein>
    <recommendedName>
        <fullName evidence="3">Acyltransferase PapA5</fullName>
    </recommendedName>
</protein>
<gene>
    <name evidence="1" type="ORF">OHK93_000900</name>
</gene>
<keyword evidence="2" id="KW-1185">Reference proteome</keyword>
<dbReference type="Gene3D" id="3.30.559.30">
    <property type="entry name" value="Nonribosomal peptide synthetase, condensation domain"/>
    <property type="match status" value="1"/>
</dbReference>
<proteinExistence type="predicted"/>
<comment type="caution">
    <text evidence="1">The sequence shown here is derived from an EMBL/GenBank/DDBJ whole genome shotgun (WGS) entry which is preliminary data.</text>
</comment>
<dbReference type="Gene3D" id="3.30.559.10">
    <property type="entry name" value="Chloramphenicol acetyltransferase-like domain"/>
    <property type="match status" value="1"/>
</dbReference>